<dbReference type="GO" id="GO:0030659">
    <property type="term" value="C:cytoplasmic vesicle membrane"/>
    <property type="evidence" value="ECO:0007669"/>
    <property type="project" value="TreeGrafter"/>
</dbReference>
<feature type="region of interest" description="Disordered" evidence="1">
    <location>
        <begin position="54"/>
        <end position="74"/>
    </location>
</feature>
<dbReference type="InterPro" id="IPR029901">
    <property type="entry name" value="Spire"/>
</dbReference>
<dbReference type="GO" id="GO:0036089">
    <property type="term" value="P:cleavage furrow formation"/>
    <property type="evidence" value="ECO:0007669"/>
    <property type="project" value="TreeGrafter"/>
</dbReference>
<sequence length="190" mass="21693">MCERSVCDKCSSKMRIPTEHFARIPVYMLSPTPSPPPEEESSHSFWKFSDVFGTSEGKENSQATPKVTRQKTTVEDVPAKRRLTFRHSESVHVIANKKDRNSLPAAPRKRAPLQRSKTLVPSETLNEKSSPCQDDKMKGPLESVCRECKVMVCNIILASQDKVSFKQRRKRNSRTWPQKRMHISSGSYTK</sequence>
<evidence type="ECO:0000313" key="2">
    <source>
        <dbReference type="EMBL" id="KFM61292.1"/>
    </source>
</evidence>
<feature type="compositionally biased region" description="Polar residues" evidence="1">
    <location>
        <begin position="115"/>
        <end position="132"/>
    </location>
</feature>
<feature type="compositionally biased region" description="Basic residues" evidence="1">
    <location>
        <begin position="166"/>
        <end position="182"/>
    </location>
</feature>
<reference evidence="2 3" key="1">
    <citation type="submission" date="2013-11" db="EMBL/GenBank/DDBJ databases">
        <title>Genome sequencing of Stegodyphus mimosarum.</title>
        <authorList>
            <person name="Bechsgaard J."/>
        </authorList>
    </citation>
    <scope>NUCLEOTIDE SEQUENCE [LARGE SCALE GENOMIC DNA]</scope>
</reference>
<feature type="compositionally biased region" description="Polar residues" evidence="1">
    <location>
        <begin position="60"/>
        <end position="71"/>
    </location>
</feature>
<accession>A0A087T853</accession>
<dbReference type="OrthoDB" id="10043757at2759"/>
<feature type="region of interest" description="Disordered" evidence="1">
    <location>
        <begin position="96"/>
        <end position="137"/>
    </location>
</feature>
<dbReference type="Proteomes" id="UP000054359">
    <property type="component" value="Unassembled WGS sequence"/>
</dbReference>
<dbReference type="GO" id="GO:0030041">
    <property type="term" value="P:actin filament polymerization"/>
    <property type="evidence" value="ECO:0007669"/>
    <property type="project" value="TreeGrafter"/>
</dbReference>
<dbReference type="EMBL" id="KK113895">
    <property type="protein sequence ID" value="KFM61292.1"/>
    <property type="molecule type" value="Genomic_DNA"/>
</dbReference>
<dbReference type="GO" id="GO:0048193">
    <property type="term" value="P:Golgi vesicle transport"/>
    <property type="evidence" value="ECO:0007669"/>
    <property type="project" value="TreeGrafter"/>
</dbReference>
<dbReference type="PANTHER" id="PTHR21345">
    <property type="entry name" value="SPIRE"/>
    <property type="match status" value="1"/>
</dbReference>
<proteinExistence type="predicted"/>
<dbReference type="AlphaFoldDB" id="A0A087T853"/>
<evidence type="ECO:0000256" key="1">
    <source>
        <dbReference type="SAM" id="MobiDB-lite"/>
    </source>
</evidence>
<dbReference type="PANTHER" id="PTHR21345:SF3">
    <property type="entry name" value="PROTEIN SPIRE"/>
    <property type="match status" value="1"/>
</dbReference>
<protein>
    <submittedName>
        <fullName evidence="2">Uncharacterized protein</fullName>
    </submittedName>
</protein>
<feature type="non-terminal residue" evidence="2">
    <location>
        <position position="190"/>
    </location>
</feature>
<dbReference type="GO" id="GO:0051639">
    <property type="term" value="P:actin filament network formation"/>
    <property type="evidence" value="ECO:0007669"/>
    <property type="project" value="TreeGrafter"/>
</dbReference>
<keyword evidence="3" id="KW-1185">Reference proteome</keyword>
<feature type="region of interest" description="Disordered" evidence="1">
    <location>
        <begin position="166"/>
        <end position="190"/>
    </location>
</feature>
<name>A0A087T853_STEMI</name>
<dbReference type="GO" id="GO:0003779">
    <property type="term" value="F:actin binding"/>
    <property type="evidence" value="ECO:0007669"/>
    <property type="project" value="InterPro"/>
</dbReference>
<dbReference type="GO" id="GO:0008017">
    <property type="term" value="F:microtubule binding"/>
    <property type="evidence" value="ECO:0007669"/>
    <property type="project" value="TreeGrafter"/>
</dbReference>
<dbReference type="GO" id="GO:0005938">
    <property type="term" value="C:cell cortex"/>
    <property type="evidence" value="ECO:0007669"/>
    <property type="project" value="TreeGrafter"/>
</dbReference>
<dbReference type="GO" id="GO:0051295">
    <property type="term" value="P:establishment of meiotic spindle localization"/>
    <property type="evidence" value="ECO:0007669"/>
    <property type="project" value="TreeGrafter"/>
</dbReference>
<dbReference type="GO" id="GO:0040038">
    <property type="term" value="P:polar body extrusion after meiotic divisions"/>
    <property type="evidence" value="ECO:0007669"/>
    <property type="project" value="TreeGrafter"/>
</dbReference>
<organism evidence="2 3">
    <name type="scientific">Stegodyphus mimosarum</name>
    <name type="common">African social velvet spider</name>
    <dbReference type="NCBI Taxonomy" id="407821"/>
    <lineage>
        <taxon>Eukaryota</taxon>
        <taxon>Metazoa</taxon>
        <taxon>Ecdysozoa</taxon>
        <taxon>Arthropoda</taxon>
        <taxon>Chelicerata</taxon>
        <taxon>Arachnida</taxon>
        <taxon>Araneae</taxon>
        <taxon>Araneomorphae</taxon>
        <taxon>Entelegynae</taxon>
        <taxon>Eresoidea</taxon>
        <taxon>Eresidae</taxon>
        <taxon>Stegodyphus</taxon>
    </lineage>
</organism>
<gene>
    <name evidence="2" type="ORF">X975_05710</name>
</gene>
<dbReference type="STRING" id="407821.A0A087T853"/>
<evidence type="ECO:0000313" key="3">
    <source>
        <dbReference type="Proteomes" id="UP000054359"/>
    </source>
</evidence>
<dbReference type="GO" id="GO:0045010">
    <property type="term" value="P:actin nucleation"/>
    <property type="evidence" value="ECO:0007669"/>
    <property type="project" value="InterPro"/>
</dbReference>